<dbReference type="Pfam" id="PF05405">
    <property type="entry name" value="Mt_ATP-synt_B"/>
    <property type="match status" value="1"/>
</dbReference>
<evidence type="ECO:0000256" key="3">
    <source>
        <dbReference type="ARBA" id="ARBA00022547"/>
    </source>
</evidence>
<dbReference type="InterPro" id="IPR008688">
    <property type="entry name" value="ATP_synth_Bsub_B/MI25"/>
</dbReference>
<dbReference type="Gene3D" id="1.20.5.2210">
    <property type="match status" value="1"/>
</dbReference>
<keyword evidence="6 11" id="KW-0406">Ion transport</keyword>
<dbReference type="Ensembl" id="ENSRFET00010018644.1">
    <property type="protein sequence ID" value="ENSRFEP00010017088.1"/>
    <property type="gene ID" value="ENSRFEG00010011585.1"/>
</dbReference>
<dbReference type="GO" id="GO:0005743">
    <property type="term" value="C:mitochondrial inner membrane"/>
    <property type="evidence" value="ECO:0007669"/>
    <property type="project" value="UniProtKB-SubCell"/>
</dbReference>
<evidence type="ECO:0000313" key="13">
    <source>
        <dbReference type="Proteomes" id="UP000472240"/>
    </source>
</evidence>
<keyword evidence="3 11" id="KW-0138">CF(0)</keyword>
<evidence type="ECO:0000256" key="6">
    <source>
        <dbReference type="ARBA" id="ARBA00023065"/>
    </source>
</evidence>
<evidence type="ECO:0000313" key="12">
    <source>
        <dbReference type="Ensembl" id="ENSRFEP00010017088.1"/>
    </source>
</evidence>
<dbReference type="Proteomes" id="UP000472240">
    <property type="component" value="Chromosome 3"/>
</dbReference>
<comment type="similarity">
    <text evidence="1 11">Belongs to the eukaryotic ATPase B chain family.</text>
</comment>
<name>A0A671EZX8_RHIFE</name>
<keyword evidence="5 11" id="KW-0999">Mitochondrion inner membrane</keyword>
<evidence type="ECO:0000256" key="11">
    <source>
        <dbReference type="RuleBase" id="RU368017"/>
    </source>
</evidence>
<organism evidence="12 13">
    <name type="scientific">Rhinolophus ferrumequinum</name>
    <name type="common">Greater horseshoe bat</name>
    <dbReference type="NCBI Taxonomy" id="59479"/>
    <lineage>
        <taxon>Eukaryota</taxon>
        <taxon>Metazoa</taxon>
        <taxon>Chordata</taxon>
        <taxon>Craniata</taxon>
        <taxon>Vertebrata</taxon>
        <taxon>Euteleostomi</taxon>
        <taxon>Mammalia</taxon>
        <taxon>Eutheria</taxon>
        <taxon>Laurasiatheria</taxon>
        <taxon>Chiroptera</taxon>
        <taxon>Yinpterochiroptera</taxon>
        <taxon>Rhinolophoidea</taxon>
        <taxon>Rhinolophidae</taxon>
        <taxon>Rhinolophinae</taxon>
        <taxon>Rhinolophus</taxon>
    </lineage>
</organism>
<dbReference type="AlphaFoldDB" id="A0A671EZX8"/>
<comment type="subunit">
    <text evidence="10">Component of the ATP synthase complex composed at least of ATP5F1A/subunit alpha, ATP5F1B/subunit beta, ATP5MC1/subunit c (homooctomer), MT-ATP6/subunit a, MT-ATP8/subunit 8, ATP5ME/subunit e, ATP5MF/subunit f, ATP5MG/subunit g, ATP5MK/subunit k, ATP5MJ/subunit j, ATP5F1C/subunit gamma, ATP5F1D/subunit delta, ATP5F1E/subunit epsilon, ATP5PF/subunit F6, ATP5PB/subunit b, ATP5PD/subunit d, ATP5PO/subunit OSCP. ATP synthase complex consists of a soluble F(1) head domain (subunits alpha(3) and beta(3)) - the catalytic core - and a membrane F(0) domain - the membrane proton channel (subunits c, a, 8, e, f, g, k and j). These two domains are linked by a central stalk (subunits gamma, delta, and epsilon) rotating inside the F1 region and a stationary peripheral stalk (subunits F6, b, d, and OSCP).</text>
</comment>
<dbReference type="GO" id="GO:0046933">
    <property type="term" value="F:proton-transporting ATP synthase activity, rotational mechanism"/>
    <property type="evidence" value="ECO:0007669"/>
    <property type="project" value="TreeGrafter"/>
</dbReference>
<reference evidence="12 13" key="2">
    <citation type="journal article" date="2018" name="Annu Rev Anim Biosci">
        <title>Bat Biology, Genomes, and the Bat1K Project: To Generate Chromosome-Level Genomes for All Living Bat Species.</title>
        <authorList>
            <person name="Teeling E.C."/>
            <person name="Vernes S.C."/>
            <person name="Davalos L.M."/>
            <person name="Ray D.A."/>
            <person name="Gilbert M.T.P."/>
            <person name="Myers E."/>
        </authorList>
    </citation>
    <scope>NUCLEOTIDE SEQUENCE</scope>
</reference>
<keyword evidence="7 11" id="KW-0496">Mitochondrion</keyword>
<evidence type="ECO:0000256" key="5">
    <source>
        <dbReference type="ARBA" id="ARBA00022792"/>
    </source>
</evidence>
<reference evidence="12 13" key="1">
    <citation type="journal article" date="2015" name="Annu Rev Anim Biosci">
        <title>The Genome 10K Project: a way forward.</title>
        <authorList>
            <person name="Koepfli K.P."/>
            <person name="Paten B."/>
            <person name="O'Brien S.J."/>
            <person name="Koepfli K.P."/>
            <person name="Paten B."/>
            <person name="Antunes A."/>
            <person name="Belov K."/>
            <person name="Bustamante C."/>
            <person name="Castoe T.A."/>
            <person name="Clawson H."/>
            <person name="Crawford A.J."/>
            <person name="Diekhans M."/>
            <person name="Distel D."/>
            <person name="Durbin R."/>
            <person name="Earl D."/>
            <person name="Fujita M.K."/>
            <person name="Gamble T."/>
            <person name="Georges A."/>
            <person name="Gemmell N."/>
            <person name="Gilbert M.T."/>
            <person name="Graves J.M."/>
            <person name="Green R.E."/>
            <person name="Hickey G."/>
            <person name="Jarvis E.D."/>
            <person name="Johnson W."/>
            <person name="Komissarov A."/>
            <person name="Korf I."/>
            <person name="Kuhn R."/>
            <person name="Larkin D.M."/>
            <person name="Lewin H."/>
            <person name="Lopez J.V."/>
            <person name="Ma J."/>
            <person name="Marques-Bonet T."/>
            <person name="Miller W."/>
            <person name="Murphy R."/>
            <person name="Pevzner P."/>
            <person name="Shapiro B."/>
            <person name="Steiner C."/>
            <person name="Tamazian G."/>
            <person name="Venkatesh B."/>
            <person name="Wang J."/>
            <person name="Wayne R."/>
            <person name="Wiley E."/>
            <person name="Yang H."/>
            <person name="Zhang G."/>
            <person name="Haussler D."/>
            <person name="Ryder O."/>
            <person name="O'Brien S.J."/>
        </authorList>
    </citation>
    <scope>NUCLEOTIDE SEQUENCE</scope>
</reference>
<proteinExistence type="inferred from homology"/>
<dbReference type="PANTHER" id="PTHR12733:SF3">
    <property type="entry name" value="ATP SYNTHASE F(0) COMPLEX SUBUNIT B1, MITOCHONDRIAL"/>
    <property type="match status" value="1"/>
</dbReference>
<keyword evidence="13" id="KW-1185">Reference proteome</keyword>
<keyword evidence="4 11" id="KW-0375">Hydrogen ion transport</keyword>
<reference evidence="13" key="3">
    <citation type="submission" date="2018-12" db="EMBL/GenBank/DDBJ databases">
        <title>G10K-VGP greater horseshoe bat female genome, primary haplotype.</title>
        <authorList>
            <person name="Teeling E."/>
            <person name="Myers G."/>
            <person name="Vernes S."/>
            <person name="Pippel M."/>
            <person name="Winkler S."/>
            <person name="Fedrigo O."/>
            <person name="Rhie A."/>
            <person name="Koren S."/>
            <person name="Phillippy A."/>
            <person name="Lewin H."/>
            <person name="Damas J."/>
            <person name="Howe K."/>
            <person name="Mountcastle J."/>
            <person name="Jarvis E.D."/>
        </authorList>
    </citation>
    <scope>NUCLEOTIDE SEQUENCE [LARGE SCALE GENOMIC DNA]</scope>
</reference>
<evidence type="ECO:0000256" key="8">
    <source>
        <dbReference type="ARBA" id="ARBA00023136"/>
    </source>
</evidence>
<comment type="subcellular location">
    <subcellularLocation>
        <location evidence="11">Mitochondrion</location>
    </subcellularLocation>
    <subcellularLocation>
        <location evidence="11">Mitochondrion inner membrane</location>
    </subcellularLocation>
</comment>
<keyword evidence="2 11" id="KW-0813">Transport</keyword>
<evidence type="ECO:0000256" key="7">
    <source>
        <dbReference type="ARBA" id="ARBA00023128"/>
    </source>
</evidence>
<keyword evidence="8 11" id="KW-0472">Membrane</keyword>
<dbReference type="PANTHER" id="PTHR12733">
    <property type="entry name" value="MITOCHONDRIAL ATP SYNTHASE B CHAIN"/>
    <property type="match status" value="1"/>
</dbReference>
<dbReference type="GO" id="GO:0045259">
    <property type="term" value="C:proton-transporting ATP synthase complex"/>
    <property type="evidence" value="ECO:0007669"/>
    <property type="project" value="UniProtKB-KW"/>
</dbReference>
<evidence type="ECO:0000256" key="10">
    <source>
        <dbReference type="ARBA" id="ARBA00064647"/>
    </source>
</evidence>
<evidence type="ECO:0000256" key="2">
    <source>
        <dbReference type="ARBA" id="ARBA00022448"/>
    </source>
</evidence>
<evidence type="ECO:0000256" key="1">
    <source>
        <dbReference type="ARBA" id="ARBA00007479"/>
    </source>
</evidence>
<evidence type="ECO:0000256" key="9">
    <source>
        <dbReference type="ARBA" id="ARBA00055529"/>
    </source>
</evidence>
<comment type="subunit">
    <text evidence="11">F-type ATPases have 2 components, CF(1) - the catalytic core - and CF(0) - the membrane proton channel. CF(1) and CF(0) have multiple subunits.</text>
</comment>
<evidence type="ECO:0000256" key="4">
    <source>
        <dbReference type="ARBA" id="ARBA00022781"/>
    </source>
</evidence>
<accession>A0A671EZX8</accession>
<dbReference type="InterPro" id="IPR013837">
    <property type="entry name" value="ATP_synth_F0_suB"/>
</dbReference>
<sequence length="138" mass="15540">MGQSLRSSSQFLNPKTGITGPCVLGTGLLLNFLSKEIYVITPETISAISTIRLIVYVVKKIYGACIGEFDDKLNEQKITQLEEVKQASFKYVQSATDLEKSQQALVQKCHYIFDVQRNDIATALAVTSRIYCYVFFKR</sequence>
<reference evidence="12" key="4">
    <citation type="submission" date="2025-08" db="UniProtKB">
        <authorList>
            <consortium name="Ensembl"/>
        </authorList>
    </citation>
    <scope>IDENTIFICATION</scope>
</reference>
<reference evidence="12" key="5">
    <citation type="submission" date="2025-09" db="UniProtKB">
        <authorList>
            <consortium name="Ensembl"/>
        </authorList>
    </citation>
    <scope>IDENTIFICATION</scope>
</reference>
<dbReference type="GeneTree" id="ENSGT00390000001958"/>
<dbReference type="InParanoid" id="A0A671EZX8"/>
<dbReference type="SUPFAM" id="SSF161060">
    <property type="entry name" value="ATP synthase B chain-like"/>
    <property type="match status" value="1"/>
</dbReference>
<protein>
    <recommendedName>
        <fullName evidence="11">ATP synthase subunit b</fullName>
    </recommendedName>
</protein>
<comment type="function">
    <text evidence="9 11">Subunit b, of the mitochondrial membrane ATP synthase complex (F(1)F(0) ATP synthase or Complex V) that produces ATP from ADP in the presence of a proton gradient across the membrane which is generated by electron transport complexes of the respiratory chain. ATP synthase complex consist of a soluble F(1) head domain - the catalytic core - and a membrane F(1) domain - the membrane proton channel. These two domains are linked by a central stalk rotating inside the F(1) region and a stationary peripheral stalk. During catalysis, ATP synthesis in the catalytic domain of F(1) is coupled via a rotary mechanism of the central stalk subunits to proton translocation. In vivo, can only synthesize ATP although its ATP hydrolase activity can be activated artificially in vitro. Part of the complex F(0) domain. Part of the complex F(0) domain and the peripheric stalk, which acts as a stator to hold the catalytic alpha(3)beta(3) subcomplex and subunit a/ATP6 static relative to the rotary elements.</text>
</comment>